<dbReference type="GO" id="GO:0140359">
    <property type="term" value="F:ABC-type transporter activity"/>
    <property type="evidence" value="ECO:0007669"/>
    <property type="project" value="InterPro"/>
</dbReference>
<dbReference type="Proteomes" id="UP000016587">
    <property type="component" value="Chromosome"/>
</dbReference>
<evidence type="ECO:0000256" key="5">
    <source>
        <dbReference type="ARBA" id="ARBA00023136"/>
    </source>
</evidence>
<dbReference type="eggNOG" id="COG1277">
    <property type="taxonomic scope" value="Bacteria"/>
</dbReference>
<feature type="transmembrane region" description="Helical" evidence="6">
    <location>
        <begin position="12"/>
        <end position="36"/>
    </location>
</feature>
<reference evidence="9" key="2">
    <citation type="submission" date="2013-07" db="EMBL/GenBank/DDBJ databases">
        <authorList>
            <person name="Morais-Silva F.O."/>
            <person name="Rezende A.M."/>
            <person name="Pimentel C."/>
            <person name="Resende D.M."/>
            <person name="Santos C.I."/>
            <person name="Clemente C."/>
            <person name="de Oliveira L.M."/>
            <person name="da Silva S.M."/>
            <person name="Costa D.A."/>
            <person name="Varela-Raposo A."/>
            <person name="Horacio E.C.A."/>
            <person name="Matos M."/>
            <person name="Flores O."/>
            <person name="Ruiz J.C."/>
            <person name="Rodrigues-Pousada C."/>
        </authorList>
    </citation>
    <scope>NUCLEOTIDE SEQUENCE [LARGE SCALE GENOMIC DNA]</scope>
    <source>
        <strain evidence="9">ATCC 19364 / DSM 1382 / NCIMB 9332 / VKM B-1759</strain>
    </source>
</reference>
<reference evidence="8 9" key="1">
    <citation type="journal article" date="2013" name="J. Bacteriol.">
        <title>Roles of HynAB and Ech, the only two hydrogenases found in the model sulfate reducer Desulfovibrio gigas.</title>
        <authorList>
            <person name="Morais-Silva F.O."/>
            <person name="Santos C.I."/>
            <person name="Rodrigues R."/>
            <person name="Pereira I.A."/>
            <person name="Rodrigues-Pousada C."/>
        </authorList>
    </citation>
    <scope>NUCLEOTIDE SEQUENCE [LARGE SCALE GENOMIC DNA]</scope>
    <source>
        <strain evidence="9">ATCC 19364 / DSM 1382 / NCIMB 9332 / VKM B-1759</strain>
    </source>
</reference>
<accession>T2G7M7</accession>
<keyword evidence="5 6" id="KW-0472">Membrane</keyword>
<feature type="transmembrane region" description="Helical" evidence="6">
    <location>
        <begin position="111"/>
        <end position="132"/>
    </location>
</feature>
<dbReference type="AlphaFoldDB" id="T2G7M7"/>
<keyword evidence="4 6" id="KW-1133">Transmembrane helix</keyword>
<evidence type="ECO:0000313" key="9">
    <source>
        <dbReference type="Proteomes" id="UP000016587"/>
    </source>
</evidence>
<dbReference type="HOGENOM" id="CLU_081003_0_0_7"/>
<keyword evidence="2" id="KW-1003">Cell membrane</keyword>
<proteinExistence type="predicted"/>
<evidence type="ECO:0000313" key="8">
    <source>
        <dbReference type="EMBL" id="AGW12194.1"/>
    </source>
</evidence>
<gene>
    <name evidence="8" type="ORF">DGI_0263</name>
</gene>
<dbReference type="InterPro" id="IPR051449">
    <property type="entry name" value="ABC-2_transporter_component"/>
</dbReference>
<dbReference type="GO" id="GO:0005886">
    <property type="term" value="C:plasma membrane"/>
    <property type="evidence" value="ECO:0007669"/>
    <property type="project" value="UniProtKB-SubCell"/>
</dbReference>
<evidence type="ECO:0000256" key="4">
    <source>
        <dbReference type="ARBA" id="ARBA00022989"/>
    </source>
</evidence>
<evidence type="ECO:0000256" key="3">
    <source>
        <dbReference type="ARBA" id="ARBA00022692"/>
    </source>
</evidence>
<dbReference type="PANTHER" id="PTHR30294:SF29">
    <property type="entry name" value="MULTIDRUG ABC TRANSPORTER PERMEASE YBHS-RELATED"/>
    <property type="match status" value="1"/>
</dbReference>
<dbReference type="PATRIC" id="fig|1121448.10.peg.268"/>
<evidence type="ECO:0000256" key="1">
    <source>
        <dbReference type="ARBA" id="ARBA00004651"/>
    </source>
</evidence>
<name>T2G7M7_MEGG1</name>
<sequence>MNKTLLLAQKDVMILFRTPLAWCILGCLFVVCGYFFTSSVQFFELVSLQLLQNPGTSGVTPFEYIISPYLQQSSVMLLFFLPLITMRTFSEEKRMGAFEMLMSYPVKEHEIAAGKLAAVAVFLLTTCAGLAIGPALLMTMAEVEPLPVLCGWLGLLLMGLAFASLGCFISSLTESQIMAAVFTFAALLLLWVLSWLSELGATGPAAVAASLSLLTHFEPFTRGVLELKGVIYYLAFTAGFFWLAVLSLENQRWRN</sequence>
<feature type="transmembrane region" description="Helical" evidence="6">
    <location>
        <begin position="177"/>
        <end position="196"/>
    </location>
</feature>
<dbReference type="PANTHER" id="PTHR30294">
    <property type="entry name" value="MEMBRANE COMPONENT OF ABC TRANSPORTER YHHJ-RELATED"/>
    <property type="match status" value="1"/>
</dbReference>
<keyword evidence="9" id="KW-1185">Reference proteome</keyword>
<dbReference type="InterPro" id="IPR013525">
    <property type="entry name" value="ABC2_TM"/>
</dbReference>
<evidence type="ECO:0000256" key="2">
    <source>
        <dbReference type="ARBA" id="ARBA00022475"/>
    </source>
</evidence>
<comment type="subcellular location">
    <subcellularLocation>
        <location evidence="1">Cell membrane</location>
        <topology evidence="1">Multi-pass membrane protein</topology>
    </subcellularLocation>
</comment>
<evidence type="ECO:0000256" key="6">
    <source>
        <dbReference type="SAM" id="Phobius"/>
    </source>
</evidence>
<dbReference type="STRING" id="1121448.DGI_0263"/>
<dbReference type="KEGG" id="dgg:DGI_0263"/>
<dbReference type="Pfam" id="PF12698">
    <property type="entry name" value="ABC2_membrane_3"/>
    <property type="match status" value="1"/>
</dbReference>
<keyword evidence="3 6" id="KW-0812">Transmembrane</keyword>
<protein>
    <submittedName>
        <fullName evidence="8">Putative ABC-type transport system involved in multi-copper enzyme maturation, permease component</fullName>
    </submittedName>
</protein>
<feature type="transmembrane region" description="Helical" evidence="6">
    <location>
        <begin position="152"/>
        <end position="170"/>
    </location>
</feature>
<feature type="transmembrane region" description="Helical" evidence="6">
    <location>
        <begin position="230"/>
        <end position="248"/>
    </location>
</feature>
<feature type="domain" description="ABC-2 type transporter transmembrane" evidence="7">
    <location>
        <begin position="75"/>
        <end position="231"/>
    </location>
</feature>
<feature type="transmembrane region" description="Helical" evidence="6">
    <location>
        <begin position="69"/>
        <end position="90"/>
    </location>
</feature>
<organism evidence="8 9">
    <name type="scientific">Megalodesulfovibrio gigas (strain ATCC 19364 / DSM 1382 / NCIMB 9332 / VKM B-1759)</name>
    <name type="common">Desulfovibrio gigas</name>
    <dbReference type="NCBI Taxonomy" id="1121448"/>
    <lineage>
        <taxon>Bacteria</taxon>
        <taxon>Pseudomonadati</taxon>
        <taxon>Thermodesulfobacteriota</taxon>
        <taxon>Desulfovibrionia</taxon>
        <taxon>Desulfovibrionales</taxon>
        <taxon>Desulfovibrionaceae</taxon>
        <taxon>Megalodesulfovibrio</taxon>
    </lineage>
</organism>
<evidence type="ECO:0000259" key="7">
    <source>
        <dbReference type="Pfam" id="PF12698"/>
    </source>
</evidence>
<dbReference type="OrthoDB" id="9794512at2"/>
<dbReference type="EMBL" id="CP006585">
    <property type="protein sequence ID" value="AGW12194.1"/>
    <property type="molecule type" value="Genomic_DNA"/>
</dbReference>
<dbReference type="RefSeq" id="WP_021758792.1">
    <property type="nucleotide sequence ID" value="NC_022444.1"/>
</dbReference>